<evidence type="ECO:0000256" key="3">
    <source>
        <dbReference type="ARBA" id="ARBA00022801"/>
    </source>
</evidence>
<feature type="region of interest" description="Disordered" evidence="6">
    <location>
        <begin position="66"/>
        <end position="104"/>
    </location>
</feature>
<dbReference type="EMBL" id="JAVRRF010000034">
    <property type="protein sequence ID" value="KAK5051288.1"/>
    <property type="molecule type" value="Genomic_DNA"/>
</dbReference>
<evidence type="ECO:0000313" key="9">
    <source>
        <dbReference type="Proteomes" id="UP001345691"/>
    </source>
</evidence>
<dbReference type="InterPro" id="IPR047021">
    <property type="entry name" value="REXO1/3/4-like"/>
</dbReference>
<evidence type="ECO:0000256" key="2">
    <source>
        <dbReference type="ARBA" id="ARBA00022722"/>
    </source>
</evidence>
<feature type="domain" description="Exonuclease" evidence="7">
    <location>
        <begin position="196"/>
        <end position="366"/>
    </location>
</feature>
<dbReference type="Proteomes" id="UP001345691">
    <property type="component" value="Unassembled WGS sequence"/>
</dbReference>
<evidence type="ECO:0000256" key="1">
    <source>
        <dbReference type="ARBA" id="ARBA00022552"/>
    </source>
</evidence>
<sequence>MGDTTETNIAWSHVGETPVAIEKLRLLCHSRAELTKGGYVVEPLSVPQIEAKIRCFRCRARVRKRPEPESHAGPDMRQEDMSAGQEQRERNNSTTMSKGKELEAANKANTPPKCVYHPRKFRYWNRRFFCCNRHASQPGCVQAQEHTLPAYLDPELLKFWQYHPTPDYPEAEICVDRSVIRFWQDAAAQEPRRPVSAIALDCEMGISFTGESELIRLTAVDFFKGVILIDRLVCPSIEMISWNTQWSGVTSRDMRAAMQQGTCIFGRDMARELLLKHVAPETIVIVHGGQNDLTALRWLHSRIIDSHILESYTGIKTEGGRSLQNLCKLKLGIEIQQQRVRRGHDSLEDAMACRELVIDWMRKIPGIGIIG</sequence>
<keyword evidence="3" id="KW-0378">Hydrolase</keyword>
<organism evidence="8 9">
    <name type="scientific">Exophiala sideris</name>
    <dbReference type="NCBI Taxonomy" id="1016849"/>
    <lineage>
        <taxon>Eukaryota</taxon>
        <taxon>Fungi</taxon>
        <taxon>Dikarya</taxon>
        <taxon>Ascomycota</taxon>
        <taxon>Pezizomycotina</taxon>
        <taxon>Eurotiomycetes</taxon>
        <taxon>Chaetothyriomycetidae</taxon>
        <taxon>Chaetothyriales</taxon>
        <taxon>Herpotrichiellaceae</taxon>
        <taxon>Exophiala</taxon>
    </lineage>
</organism>
<accession>A0ABR0IY20</accession>
<evidence type="ECO:0000256" key="6">
    <source>
        <dbReference type="SAM" id="MobiDB-lite"/>
    </source>
</evidence>
<dbReference type="InterPro" id="IPR012337">
    <property type="entry name" value="RNaseH-like_sf"/>
</dbReference>
<evidence type="ECO:0000256" key="4">
    <source>
        <dbReference type="ARBA" id="ARBA00022839"/>
    </source>
</evidence>
<keyword evidence="1" id="KW-0698">rRNA processing</keyword>
<gene>
    <name evidence="8" type="ORF">LTR69_010314</name>
</gene>
<dbReference type="SUPFAM" id="SSF53098">
    <property type="entry name" value="Ribonuclease H-like"/>
    <property type="match status" value="1"/>
</dbReference>
<dbReference type="CDD" id="cd06137">
    <property type="entry name" value="DEDDh_RNase"/>
    <property type="match status" value="1"/>
</dbReference>
<keyword evidence="4" id="KW-0269">Exonuclease</keyword>
<keyword evidence="2" id="KW-0540">Nuclease</keyword>
<keyword evidence="9" id="KW-1185">Reference proteome</keyword>
<feature type="compositionally biased region" description="Basic and acidic residues" evidence="6">
    <location>
        <begin position="66"/>
        <end position="91"/>
    </location>
</feature>
<protein>
    <recommendedName>
        <fullName evidence="7">Exonuclease domain-containing protein</fullName>
    </recommendedName>
</protein>
<dbReference type="SMART" id="SM00479">
    <property type="entry name" value="EXOIII"/>
    <property type="match status" value="1"/>
</dbReference>
<evidence type="ECO:0000259" key="7">
    <source>
        <dbReference type="SMART" id="SM00479"/>
    </source>
</evidence>
<evidence type="ECO:0000313" key="8">
    <source>
        <dbReference type="EMBL" id="KAK5051288.1"/>
    </source>
</evidence>
<name>A0ABR0IY20_9EURO</name>
<comment type="caution">
    <text evidence="8">The sequence shown here is derived from an EMBL/GenBank/DDBJ whole genome shotgun (WGS) entry which is preliminary data.</text>
</comment>
<dbReference type="PANTHER" id="PTHR12801:SF45">
    <property type="entry name" value="RNA EXONUCLEASE 4"/>
    <property type="match status" value="1"/>
</dbReference>
<proteinExistence type="predicted"/>
<dbReference type="InterPro" id="IPR036397">
    <property type="entry name" value="RNaseH_sf"/>
</dbReference>
<dbReference type="Gene3D" id="3.30.420.10">
    <property type="entry name" value="Ribonuclease H-like superfamily/Ribonuclease H"/>
    <property type="match status" value="1"/>
</dbReference>
<dbReference type="InterPro" id="IPR013520">
    <property type="entry name" value="Ribonucl_H"/>
</dbReference>
<evidence type="ECO:0000256" key="5">
    <source>
        <dbReference type="ARBA" id="ARBA00025599"/>
    </source>
</evidence>
<reference evidence="8 9" key="1">
    <citation type="submission" date="2023-08" db="EMBL/GenBank/DDBJ databases">
        <title>Black Yeasts Isolated from many extreme environments.</title>
        <authorList>
            <person name="Coleine C."/>
            <person name="Stajich J.E."/>
            <person name="Selbmann L."/>
        </authorList>
    </citation>
    <scope>NUCLEOTIDE SEQUENCE [LARGE SCALE GENOMIC DNA]</scope>
    <source>
        <strain evidence="8 9">CCFEE 6328</strain>
    </source>
</reference>
<dbReference type="PANTHER" id="PTHR12801">
    <property type="entry name" value="RNA EXONUCLEASE REXO1 / RECO3 FAMILY MEMBER-RELATED"/>
    <property type="match status" value="1"/>
</dbReference>
<comment type="function">
    <text evidence="5">Exoribonuclease involved in ribosome biosynthesis. Involved in the processing of ITS1, the internal transcribed spacer localized between the 18S and 5.8S rRNAs.</text>
</comment>